<name>A0A2Z6SDD1_9GLOM</name>
<reference evidence="2" key="2">
    <citation type="submission" date="2019-10" db="EMBL/GenBank/DDBJ databases">
        <title>Conservation and host-specific expression of non-tandemly repeated heterogenous ribosome RNA gene in arbuscular mycorrhizal fungi.</title>
        <authorList>
            <person name="Maeda T."/>
            <person name="Kobayashi Y."/>
            <person name="Nakagawa T."/>
            <person name="Ezawa T."/>
            <person name="Yamaguchi K."/>
            <person name="Bino T."/>
            <person name="Nishimoto Y."/>
            <person name="Shigenobu S."/>
            <person name="Kawaguchi M."/>
        </authorList>
    </citation>
    <scope>NUCLEOTIDE SEQUENCE</scope>
    <source>
        <strain evidence="2">HR1</strain>
    </source>
</reference>
<keyword evidence="3" id="KW-1185">Reference proteome</keyword>
<gene>
    <name evidence="2" type="ORF">RCL2_001204200</name>
    <name evidence="1" type="ORF">RclHR1_08990009</name>
</gene>
<dbReference type="Proteomes" id="UP000615446">
    <property type="component" value="Unassembled WGS sequence"/>
</dbReference>
<dbReference type="AlphaFoldDB" id="A0A2Z6SDD1"/>
<evidence type="ECO:0000313" key="1">
    <source>
        <dbReference type="EMBL" id="GBC09565.1"/>
    </source>
</evidence>
<reference evidence="1 3" key="1">
    <citation type="submission" date="2017-11" db="EMBL/GenBank/DDBJ databases">
        <title>The genome of Rhizophagus clarus HR1 reveals common genetic basis of auxotrophy among arbuscular mycorrhizal fungi.</title>
        <authorList>
            <person name="Kobayashi Y."/>
        </authorList>
    </citation>
    <scope>NUCLEOTIDE SEQUENCE [LARGE SCALE GENOMIC DNA]</scope>
    <source>
        <strain evidence="1 3">HR1</strain>
    </source>
</reference>
<dbReference type="Proteomes" id="UP000247702">
    <property type="component" value="Unassembled WGS sequence"/>
</dbReference>
<accession>A0A2Z6SDD1</accession>
<sequence length="480" mass="56316">MFKLNNDILYLIFKELQNNKKVLLSGLTVNKTWCETIVPILWRNPWKYLKNNKLEKKLLLNTIITQLSDESRNNLKSQGVDFPTNPYQRPLFDYMSFCRYLNLNNINEIINIFIDNINEKSVFLIVREEILKLFINKNTRLTHLCIPHQFDYQINLILDANLCFSELEFLSCNTSISNNVLNGLIEICKPIKELELIIEKGGNNYEIINLIKAMKRLFNVNLHYLQNEQNDESFCRILEGSLVTHANSIRYFKMTGRSITKFISSFVNLNKLELIATDHNNVAAWNCLKNLSLPFIRILKARSIPIEALVSLIKNTNGCLTTIKIDYIAHTFDNNKCIIQAIYQSCPNLEYLKLFFKSSNILELNNLLNNCQYLSKLHIIIDNYFESGALYNWDYLFEVLTSSSPACLYNLKFCFDEAPTLESLKLFLDNWKNRRSMLLKTMQINDIFLNPLNFWSDKHLDLLKEYKAKGIVKRYYHCLH</sequence>
<evidence type="ECO:0008006" key="4">
    <source>
        <dbReference type="Google" id="ProtNLM"/>
    </source>
</evidence>
<proteinExistence type="predicted"/>
<dbReference type="EMBL" id="BLAL01000087">
    <property type="protein sequence ID" value="GES84955.1"/>
    <property type="molecule type" value="Genomic_DNA"/>
</dbReference>
<evidence type="ECO:0000313" key="2">
    <source>
        <dbReference type="EMBL" id="GES84955.1"/>
    </source>
</evidence>
<evidence type="ECO:0000313" key="3">
    <source>
        <dbReference type="Proteomes" id="UP000247702"/>
    </source>
</evidence>
<organism evidence="1 3">
    <name type="scientific">Rhizophagus clarus</name>
    <dbReference type="NCBI Taxonomy" id="94130"/>
    <lineage>
        <taxon>Eukaryota</taxon>
        <taxon>Fungi</taxon>
        <taxon>Fungi incertae sedis</taxon>
        <taxon>Mucoromycota</taxon>
        <taxon>Glomeromycotina</taxon>
        <taxon>Glomeromycetes</taxon>
        <taxon>Glomerales</taxon>
        <taxon>Glomeraceae</taxon>
        <taxon>Rhizophagus</taxon>
    </lineage>
</organism>
<protein>
    <recommendedName>
        <fullName evidence="4">F-box domain-containing protein</fullName>
    </recommendedName>
</protein>
<dbReference type="EMBL" id="BEXD01004313">
    <property type="protein sequence ID" value="GBC09565.1"/>
    <property type="molecule type" value="Genomic_DNA"/>
</dbReference>
<comment type="caution">
    <text evidence="1">The sequence shown here is derived from an EMBL/GenBank/DDBJ whole genome shotgun (WGS) entry which is preliminary data.</text>
</comment>